<dbReference type="EMBL" id="BAABRI010000006">
    <property type="protein sequence ID" value="GAA5482171.1"/>
    <property type="molecule type" value="Genomic_DNA"/>
</dbReference>
<proteinExistence type="predicted"/>
<dbReference type="Pfam" id="PF04851">
    <property type="entry name" value="ResIII"/>
    <property type="match status" value="1"/>
</dbReference>
<dbReference type="InterPro" id="IPR006935">
    <property type="entry name" value="Helicase/UvrB_N"/>
</dbReference>
<dbReference type="InterPro" id="IPR027417">
    <property type="entry name" value="P-loop_NTPase"/>
</dbReference>
<protein>
    <recommendedName>
        <fullName evidence="1">Helicase/UvrB N-terminal domain-containing protein</fullName>
    </recommendedName>
</protein>
<reference evidence="2 3" key="1">
    <citation type="submission" date="2024-02" db="EMBL/GenBank/DDBJ databases">
        <title>Haloferula sargassicola NBRC 104335.</title>
        <authorList>
            <person name="Ichikawa N."/>
            <person name="Katano-Makiyama Y."/>
            <person name="Hidaka K."/>
        </authorList>
    </citation>
    <scope>NUCLEOTIDE SEQUENCE [LARGE SCALE GENOMIC DNA]</scope>
    <source>
        <strain evidence="2 3">NBRC 104335</strain>
    </source>
</reference>
<dbReference type="Proteomes" id="UP001476282">
    <property type="component" value="Unassembled WGS sequence"/>
</dbReference>
<keyword evidence="3" id="KW-1185">Reference proteome</keyword>
<sequence length="706" mass="78929">MTFTLKSYQQNALASVEHYFRECQRMENADYAFQEATKELWGRKSDFTPLRGFPEEMPYFCLRVPTGGGKTYLAAKSVALVNHRLLLTEHSVILWLVPSKAIRDQTLAGLRQLDHPYHAALREAGPVTVIDLDEAKALTRSTLETSTVVIVATRQAFQVGDEEIRKVYESSGALMHLFDGLAPEQKAELLKDAEGKTTPYSLANVLRLRRPFIIVDEAHNSRTELAFDTLAKFRPSGIMELTATPDTETTPSNVLHSVSAVELKREEMIKLPIQLETEPDEQKCLAMALDQREQLGIIAAKDHAAGAPYLRPLVLIQAEPKSARKETRHAEWVKRELIENHNVPEEEIVIATGSERGLDALEEEYLGGIFSDKCPVKYVITQKALAEGWDCAFAYVLVSMAGVKSATAVEQLLGRILRQPQAAHRENPALNRSYAYVVSKDFGETAETLRDCLVQASGFNRQEAAEFVAAKSPEQAKLDFKRGGGRIRITPVEVKLGESLDMSKVSATTKKKLKWSNARKTLTFTAPLSQEETEEVQAAAVMDVSREAIAKAGEASRTEAVEIFETPSEKGKAFFVPQMEVLIDGELRLFDEPEAIDYPWELPLYQALASDDQLKELNAAAKVSEGGLIDVDEDQGRVRTKFSRELSRDLGLSYRPENWDEAKLAAWFCRQIHDPWITHASKRAFVAAWLSDLLQKDGIDLARVNR</sequence>
<accession>A0ABP9UKN9</accession>
<evidence type="ECO:0000313" key="2">
    <source>
        <dbReference type="EMBL" id="GAA5482171.1"/>
    </source>
</evidence>
<dbReference type="SUPFAM" id="SSF52540">
    <property type="entry name" value="P-loop containing nucleoside triphosphate hydrolases"/>
    <property type="match status" value="1"/>
</dbReference>
<dbReference type="Gene3D" id="3.40.50.300">
    <property type="entry name" value="P-loop containing nucleotide triphosphate hydrolases"/>
    <property type="match status" value="2"/>
</dbReference>
<name>A0ABP9UKN9_9BACT</name>
<gene>
    <name evidence="2" type="ORF">Hsar01_01388</name>
</gene>
<dbReference type="RefSeq" id="WP_353566314.1">
    <property type="nucleotide sequence ID" value="NZ_BAABRI010000006.1"/>
</dbReference>
<dbReference type="PANTHER" id="PTHR47396:SF1">
    <property type="entry name" value="ATP-DEPENDENT HELICASE IRC3-RELATED"/>
    <property type="match status" value="1"/>
</dbReference>
<feature type="domain" description="Helicase/UvrB N-terminal" evidence="1">
    <location>
        <begin position="3"/>
        <end position="246"/>
    </location>
</feature>
<organism evidence="2 3">
    <name type="scientific">Haloferula sargassicola</name>
    <dbReference type="NCBI Taxonomy" id="490096"/>
    <lineage>
        <taxon>Bacteria</taxon>
        <taxon>Pseudomonadati</taxon>
        <taxon>Verrucomicrobiota</taxon>
        <taxon>Verrucomicrobiia</taxon>
        <taxon>Verrucomicrobiales</taxon>
        <taxon>Verrucomicrobiaceae</taxon>
        <taxon>Haloferula</taxon>
    </lineage>
</organism>
<dbReference type="PANTHER" id="PTHR47396">
    <property type="entry name" value="TYPE I RESTRICTION ENZYME ECOKI R PROTEIN"/>
    <property type="match status" value="1"/>
</dbReference>
<evidence type="ECO:0000259" key="1">
    <source>
        <dbReference type="Pfam" id="PF04851"/>
    </source>
</evidence>
<dbReference type="InterPro" id="IPR050742">
    <property type="entry name" value="Helicase_Restrict-Modif_Enz"/>
</dbReference>
<comment type="caution">
    <text evidence="2">The sequence shown here is derived from an EMBL/GenBank/DDBJ whole genome shotgun (WGS) entry which is preliminary data.</text>
</comment>
<evidence type="ECO:0000313" key="3">
    <source>
        <dbReference type="Proteomes" id="UP001476282"/>
    </source>
</evidence>